<feature type="binding site" evidence="13">
    <location>
        <position position="140"/>
    </location>
    <ligand>
        <name>Mg(2+)</name>
        <dbReference type="ChEBI" id="CHEBI:18420"/>
        <label>1</label>
    </ligand>
</feature>
<evidence type="ECO:0000256" key="4">
    <source>
        <dbReference type="ARBA" id="ARBA00022723"/>
    </source>
</evidence>
<gene>
    <name evidence="13" type="primary">ruvC</name>
    <name evidence="15" type="ORF">A3G60_00220</name>
</gene>
<keyword evidence="11 13" id="KW-0234">DNA repair</keyword>
<dbReference type="Proteomes" id="UP000178996">
    <property type="component" value="Unassembled WGS sequence"/>
</dbReference>
<dbReference type="NCBIfam" id="TIGR00228">
    <property type="entry name" value="ruvC"/>
    <property type="match status" value="1"/>
</dbReference>
<dbReference type="PRINTS" id="PR00696">
    <property type="entry name" value="RSOLVASERUVC"/>
</dbReference>
<dbReference type="HAMAP" id="MF_00034">
    <property type="entry name" value="RuvC"/>
    <property type="match status" value="1"/>
</dbReference>
<comment type="function">
    <text evidence="13">The RuvA-RuvB-RuvC complex processes Holliday junction (HJ) DNA during genetic recombination and DNA repair. Endonuclease that resolves HJ intermediates. Cleaves cruciform DNA by making single-stranded nicks across the HJ at symmetrical positions within the homologous arms, yielding a 5'-phosphate and a 3'-hydroxyl group; requires a central core of homology in the junction. The consensus cleavage sequence is 5'-(A/T)TT(C/G)-3'. Cleavage occurs on the 3'-side of the TT dinucleotide at the point of strand exchange. HJ branch migration catalyzed by RuvA-RuvB allows RuvC to scan DNA until it finds its consensus sequence, where it cleaves and resolves the cruciform DNA.</text>
</comment>
<dbReference type="GO" id="GO:0000287">
    <property type="term" value="F:magnesium ion binding"/>
    <property type="evidence" value="ECO:0007669"/>
    <property type="project" value="UniProtKB-UniRule"/>
</dbReference>
<feature type="active site" evidence="13">
    <location>
        <position position="67"/>
    </location>
</feature>
<evidence type="ECO:0000256" key="5">
    <source>
        <dbReference type="ARBA" id="ARBA00022759"/>
    </source>
</evidence>
<keyword evidence="6 13" id="KW-0227">DNA damage</keyword>
<dbReference type="FunFam" id="3.30.420.10:FF:000002">
    <property type="entry name" value="Crossover junction endodeoxyribonuclease RuvC"/>
    <property type="match status" value="1"/>
</dbReference>
<keyword evidence="5 13" id="KW-0255">Endonuclease</keyword>
<dbReference type="GO" id="GO:0005737">
    <property type="term" value="C:cytoplasm"/>
    <property type="evidence" value="ECO:0007669"/>
    <property type="project" value="UniProtKB-SubCell"/>
</dbReference>
<feature type="active site" evidence="13">
    <location>
        <position position="7"/>
    </location>
</feature>
<organism evidence="15 16">
    <name type="scientific">Candidatus Ryanbacteria bacterium RIFCSPLOWO2_12_FULL_47_9c</name>
    <dbReference type="NCBI Taxonomy" id="1802131"/>
    <lineage>
        <taxon>Bacteria</taxon>
        <taxon>Candidatus Ryaniibacteriota</taxon>
    </lineage>
</organism>
<dbReference type="PANTHER" id="PTHR30194">
    <property type="entry name" value="CROSSOVER JUNCTION ENDODEOXYRIBONUCLEASE RUVC"/>
    <property type="match status" value="1"/>
</dbReference>
<dbReference type="PANTHER" id="PTHR30194:SF3">
    <property type="entry name" value="CROSSOVER JUNCTION ENDODEOXYRIBONUCLEASE RUVC"/>
    <property type="match status" value="1"/>
</dbReference>
<keyword evidence="7 13" id="KW-0378">Hydrolase</keyword>
<dbReference type="GO" id="GO:0003677">
    <property type="term" value="F:DNA binding"/>
    <property type="evidence" value="ECO:0007669"/>
    <property type="project" value="UniProtKB-KW"/>
</dbReference>
<evidence type="ECO:0000313" key="16">
    <source>
        <dbReference type="Proteomes" id="UP000178996"/>
    </source>
</evidence>
<name>A0A1G2H340_9BACT</name>
<keyword evidence="4 13" id="KW-0479">Metal-binding</keyword>
<evidence type="ECO:0000256" key="2">
    <source>
        <dbReference type="ARBA" id="ARBA00022490"/>
    </source>
</evidence>
<keyword evidence="2 13" id="KW-0963">Cytoplasm</keyword>
<dbReference type="EC" id="3.1.21.10" evidence="13 14"/>
<sequence>MRILGIDPGVERVGWGLVEIGGGKMEYRGCGCITTSKNSAHHDRLARISSEISSLVRKTKPTHAVVEKLFFAKNKKTALSVAESRGTIIVTLVSNKIPIFEFTPLEVKRAITGNGRAEKRQVAWVVKNILKIKAPITSDDALDALALCLMITPQSMG</sequence>
<dbReference type="EMBL" id="MHOB01000052">
    <property type="protein sequence ID" value="OGZ56398.1"/>
    <property type="molecule type" value="Genomic_DNA"/>
</dbReference>
<comment type="subunit">
    <text evidence="13">Homodimer which binds Holliday junction (HJ) DNA. The HJ becomes 2-fold symmetrical on binding to RuvC with unstacked arms; it has a different conformation from HJ DNA in complex with RuvA. In the full resolvosome a probable DNA-RuvA(4)-RuvB(12)-RuvC(2) complex forms which resolves the HJ.</text>
</comment>
<keyword evidence="3 13" id="KW-0540">Nuclease</keyword>
<comment type="similarity">
    <text evidence="1 13">Belongs to the RuvC family.</text>
</comment>
<comment type="cofactor">
    <cofactor evidence="13">
        <name>Mg(2+)</name>
        <dbReference type="ChEBI" id="CHEBI:18420"/>
    </cofactor>
    <text evidence="13">Binds 2 Mg(2+) ion per subunit.</text>
</comment>
<accession>A0A1G2H340</accession>
<feature type="active site" evidence="13">
    <location>
        <position position="140"/>
    </location>
</feature>
<comment type="subcellular location">
    <subcellularLocation>
        <location evidence="13">Cytoplasm</location>
    </subcellularLocation>
</comment>
<dbReference type="GO" id="GO:0008821">
    <property type="term" value="F:crossover junction DNA endonuclease activity"/>
    <property type="evidence" value="ECO:0007669"/>
    <property type="project" value="UniProtKB-UniRule"/>
</dbReference>
<dbReference type="AlphaFoldDB" id="A0A1G2H340"/>
<dbReference type="Gene3D" id="3.30.420.10">
    <property type="entry name" value="Ribonuclease H-like superfamily/Ribonuclease H"/>
    <property type="match status" value="1"/>
</dbReference>
<evidence type="ECO:0000313" key="15">
    <source>
        <dbReference type="EMBL" id="OGZ56398.1"/>
    </source>
</evidence>
<reference evidence="15 16" key="1">
    <citation type="journal article" date="2016" name="Nat. Commun.">
        <title>Thousands of microbial genomes shed light on interconnected biogeochemical processes in an aquifer system.</title>
        <authorList>
            <person name="Anantharaman K."/>
            <person name="Brown C.T."/>
            <person name="Hug L.A."/>
            <person name="Sharon I."/>
            <person name="Castelle C.J."/>
            <person name="Probst A.J."/>
            <person name="Thomas B.C."/>
            <person name="Singh A."/>
            <person name="Wilkins M.J."/>
            <person name="Karaoz U."/>
            <person name="Brodie E.L."/>
            <person name="Williams K.H."/>
            <person name="Hubbard S.S."/>
            <person name="Banfield J.F."/>
        </authorList>
    </citation>
    <scope>NUCLEOTIDE SEQUENCE [LARGE SCALE GENOMIC DNA]</scope>
</reference>
<evidence type="ECO:0000256" key="9">
    <source>
        <dbReference type="ARBA" id="ARBA00023125"/>
    </source>
</evidence>
<dbReference type="InterPro" id="IPR036397">
    <property type="entry name" value="RNaseH_sf"/>
</dbReference>
<evidence type="ECO:0000256" key="8">
    <source>
        <dbReference type="ARBA" id="ARBA00022842"/>
    </source>
</evidence>
<dbReference type="CDD" id="cd16962">
    <property type="entry name" value="RuvC"/>
    <property type="match status" value="1"/>
</dbReference>
<comment type="caution">
    <text evidence="15">The sequence shown here is derived from an EMBL/GenBank/DDBJ whole genome shotgun (WGS) entry which is preliminary data.</text>
</comment>
<dbReference type="GO" id="GO:0048476">
    <property type="term" value="C:Holliday junction resolvase complex"/>
    <property type="evidence" value="ECO:0007669"/>
    <property type="project" value="UniProtKB-UniRule"/>
</dbReference>
<dbReference type="NCBIfam" id="NF000711">
    <property type="entry name" value="PRK00039.2-1"/>
    <property type="match status" value="1"/>
</dbReference>
<keyword evidence="8 13" id="KW-0460">Magnesium</keyword>
<dbReference type="InterPro" id="IPR002176">
    <property type="entry name" value="X-over_junc_endoDNase_RuvC"/>
</dbReference>
<evidence type="ECO:0000256" key="13">
    <source>
        <dbReference type="HAMAP-Rule" id="MF_00034"/>
    </source>
</evidence>
<keyword evidence="9 13" id="KW-0238">DNA-binding</keyword>
<dbReference type="Pfam" id="PF02075">
    <property type="entry name" value="RuvC"/>
    <property type="match status" value="1"/>
</dbReference>
<evidence type="ECO:0000256" key="14">
    <source>
        <dbReference type="NCBIfam" id="TIGR00228"/>
    </source>
</evidence>
<proteinExistence type="inferred from homology"/>
<evidence type="ECO:0000256" key="1">
    <source>
        <dbReference type="ARBA" id="ARBA00009518"/>
    </source>
</evidence>
<evidence type="ECO:0000256" key="3">
    <source>
        <dbReference type="ARBA" id="ARBA00022722"/>
    </source>
</evidence>
<evidence type="ECO:0000256" key="7">
    <source>
        <dbReference type="ARBA" id="ARBA00022801"/>
    </source>
</evidence>
<protein>
    <recommendedName>
        <fullName evidence="13 14">Crossover junction endodeoxyribonuclease RuvC</fullName>
        <ecNumber evidence="13 14">3.1.21.10</ecNumber>
    </recommendedName>
    <alternativeName>
        <fullName evidence="13">Holliday junction nuclease RuvC</fullName>
    </alternativeName>
    <alternativeName>
        <fullName evidence="13">Holliday junction resolvase RuvC</fullName>
    </alternativeName>
</protein>
<dbReference type="InterPro" id="IPR012337">
    <property type="entry name" value="RNaseH-like_sf"/>
</dbReference>
<dbReference type="SUPFAM" id="SSF53098">
    <property type="entry name" value="Ribonuclease H-like"/>
    <property type="match status" value="1"/>
</dbReference>
<keyword evidence="10 13" id="KW-0233">DNA recombination</keyword>
<evidence type="ECO:0000256" key="10">
    <source>
        <dbReference type="ARBA" id="ARBA00023172"/>
    </source>
</evidence>
<dbReference type="GO" id="GO:0006281">
    <property type="term" value="P:DNA repair"/>
    <property type="evidence" value="ECO:0007669"/>
    <property type="project" value="UniProtKB-UniRule"/>
</dbReference>
<evidence type="ECO:0000256" key="11">
    <source>
        <dbReference type="ARBA" id="ARBA00023204"/>
    </source>
</evidence>
<feature type="binding site" evidence="13">
    <location>
        <position position="67"/>
    </location>
    <ligand>
        <name>Mg(2+)</name>
        <dbReference type="ChEBI" id="CHEBI:18420"/>
        <label>2</label>
    </ligand>
</feature>
<evidence type="ECO:0000256" key="12">
    <source>
        <dbReference type="ARBA" id="ARBA00029354"/>
    </source>
</evidence>
<dbReference type="GO" id="GO:0006310">
    <property type="term" value="P:DNA recombination"/>
    <property type="evidence" value="ECO:0007669"/>
    <property type="project" value="UniProtKB-UniRule"/>
</dbReference>
<feature type="binding site" evidence="13">
    <location>
        <position position="7"/>
    </location>
    <ligand>
        <name>Mg(2+)</name>
        <dbReference type="ChEBI" id="CHEBI:18420"/>
        <label>1</label>
    </ligand>
</feature>
<evidence type="ECO:0000256" key="6">
    <source>
        <dbReference type="ARBA" id="ARBA00022763"/>
    </source>
</evidence>
<comment type="catalytic activity">
    <reaction evidence="12 13">
        <text>Endonucleolytic cleavage at a junction such as a reciprocal single-stranded crossover between two homologous DNA duplexes (Holliday junction).</text>
        <dbReference type="EC" id="3.1.21.10"/>
    </reaction>
</comment>